<evidence type="ECO:0008006" key="4">
    <source>
        <dbReference type="Google" id="ProtNLM"/>
    </source>
</evidence>
<dbReference type="InterPro" id="IPR043502">
    <property type="entry name" value="DNA/RNA_pol_sf"/>
</dbReference>
<feature type="compositionally biased region" description="Low complexity" evidence="1">
    <location>
        <begin position="245"/>
        <end position="261"/>
    </location>
</feature>
<evidence type="ECO:0000313" key="3">
    <source>
        <dbReference type="Proteomes" id="UP001189429"/>
    </source>
</evidence>
<feature type="region of interest" description="Disordered" evidence="1">
    <location>
        <begin position="970"/>
        <end position="995"/>
    </location>
</feature>
<dbReference type="EMBL" id="CAUYUJ010010868">
    <property type="protein sequence ID" value="CAK0830403.1"/>
    <property type="molecule type" value="Genomic_DNA"/>
</dbReference>
<feature type="region of interest" description="Disordered" evidence="1">
    <location>
        <begin position="422"/>
        <end position="485"/>
    </location>
</feature>
<organism evidence="2 3">
    <name type="scientific">Prorocentrum cordatum</name>
    <dbReference type="NCBI Taxonomy" id="2364126"/>
    <lineage>
        <taxon>Eukaryota</taxon>
        <taxon>Sar</taxon>
        <taxon>Alveolata</taxon>
        <taxon>Dinophyceae</taxon>
        <taxon>Prorocentrales</taxon>
        <taxon>Prorocentraceae</taxon>
        <taxon>Prorocentrum</taxon>
    </lineage>
</organism>
<feature type="region of interest" description="Disordered" evidence="1">
    <location>
        <begin position="334"/>
        <end position="364"/>
    </location>
</feature>
<feature type="compositionally biased region" description="Basic and acidic residues" evidence="1">
    <location>
        <begin position="428"/>
        <end position="441"/>
    </location>
</feature>
<feature type="region of interest" description="Disordered" evidence="1">
    <location>
        <begin position="1030"/>
        <end position="1058"/>
    </location>
</feature>
<evidence type="ECO:0000313" key="2">
    <source>
        <dbReference type="EMBL" id="CAK0830403.1"/>
    </source>
</evidence>
<dbReference type="Proteomes" id="UP001189429">
    <property type="component" value="Unassembled WGS sequence"/>
</dbReference>
<evidence type="ECO:0000256" key="1">
    <source>
        <dbReference type="SAM" id="MobiDB-lite"/>
    </source>
</evidence>
<dbReference type="Gene3D" id="3.10.10.10">
    <property type="entry name" value="HIV Type 1 Reverse Transcriptase, subunit A, domain 1"/>
    <property type="match status" value="1"/>
</dbReference>
<gene>
    <name evidence="2" type="ORF">PCOR1329_LOCUS29056</name>
</gene>
<dbReference type="SUPFAM" id="SSF56672">
    <property type="entry name" value="DNA/RNA polymerases"/>
    <property type="match status" value="1"/>
</dbReference>
<comment type="caution">
    <text evidence="2">The sequence shown here is derived from an EMBL/GenBank/DDBJ whole genome shotgun (WGS) entry which is preliminary data.</text>
</comment>
<accession>A0ABN9SG84</accession>
<name>A0ABN9SG84_9DINO</name>
<sequence length="1359" mass="149808">MALALRPQRAAAEAPGAVLLRHADLSYQAFLHQAGWGASGGVEAAEAAAPATAAATEAGLAREALLRATTCLREPQRRGLAALRLASGHAVMEEAFWSELLPGGYVAVFYGDDTAWHERLLLGQVDAQHWAIETPDRDMHIENIACTGPEDGPCRAVVLDDSGALPVFLRGRTHRFREHLGEEDLLERMREAGQLAVETGYDKPTHTMYLDSLGERRPLPAAGATERRRRKGLPAPPPSEPPPAIGEGAAGWPAGGRPAADAVSGVIPEEEVDGTSTPPALDGSGEAARGATRWAPMETLGFAEQGDVVELTDGDKVMGERALHRLPDGRVATARPASSLVSDQGARGAGDGADARARSPAVCGPGGKWAMEQRIGSDSTAFLMHDLARLALDSTACYDQCDGGNPASAKVLTRLHQLAKETSGALQREGDEHYLGRDRTGGPRLGEVPNPSLAQCATGRKSKETEMKKQRREAHEEEEAAKKNMGVQEAACDTIRAINRLAGFETPEVESVTDLSGPSAKVYSDVRPLHSDHAPAPGNSFTPKEAFDEIIGSAPSSYTDGDETSPVRPYSRDLVSWPAKGNVPVPLATNAPLDMPQYLTEGQRDVRARQPREVQQVRQDEGLPTLYGDTILKEDRSAYIGFIRDGLARGIFRLARRRKEAIKIFFVKKKDGKIRIVVDCRRSNQHFVDAPKVHLFSGSSFADVEVPEGRQLFYAGGDVQNAFYQHRMPAWLQPYFGLDKVRASEVGITQLDGQYLAGDTMLYPLMNVVPMGWKWALYIVQRIHEHVLDGVPELGPRRRAVDFRPPPLPEEGALHTVYVDNVLIEGHDKDEVTRLRRVACGALQAAGYATHDESDAAESMEMLGVAQQGQPCRVAVAAKRYWRLWKALEWWRFKNDEDPAGFNPRANGLKDVSVLGAGVWEDKEVDFSNVYVNREFPEVPASVVEATSWSVERFQPVFTYEPIHVTEMRDRNQQATGQPMEPGRSSETQRDKRQKTGLNVSSLVGANQRAPGHLILGLLELEGAERGKELKRQQRRAAGRLATQGELRDTTEDPGTTEEASLTLKTRGQCRRLLSDFRTTLRVVNLSLRPAELDAHVVCYFDRLLLEGKAPSTGERLIAAIHYVEPVYNTKGMMSLPRTKWSLRGWRRLVPKGARRPPPWEAVAAIAVNLLRMEGMDVALAWLLMVDTYTRPGKCLDTRASQVLRATSQRHLTLAAILPPLVSRSWLSDILMRYVDACPSTEPLWDFSLEQMNTNFITVCAVLGYRKPALYMGGHSSASMDRLRNRLDLAKVQRRGRWTSMASVGRHRKRAKMQDVYNKLDQRSRLMCTRCSFDLEAAKLRAGRRLRAHLHVPPGEASL</sequence>
<protein>
    <recommendedName>
        <fullName evidence="4">Copia protein</fullName>
    </recommendedName>
</protein>
<feature type="region of interest" description="Disordered" evidence="1">
    <location>
        <begin position="212"/>
        <end position="261"/>
    </location>
</feature>
<keyword evidence="3" id="KW-1185">Reference proteome</keyword>
<feature type="compositionally biased region" description="Pro residues" evidence="1">
    <location>
        <begin position="234"/>
        <end position="244"/>
    </location>
</feature>
<reference evidence="2" key="1">
    <citation type="submission" date="2023-10" db="EMBL/GenBank/DDBJ databases">
        <authorList>
            <person name="Chen Y."/>
            <person name="Shah S."/>
            <person name="Dougan E. K."/>
            <person name="Thang M."/>
            <person name="Chan C."/>
        </authorList>
    </citation>
    <scope>NUCLEOTIDE SEQUENCE [LARGE SCALE GENOMIC DNA]</scope>
</reference>
<proteinExistence type="predicted"/>